<dbReference type="InterPro" id="IPR013525">
    <property type="entry name" value="ABC2_TM"/>
</dbReference>
<sequence length="251" mass="28395">MSEIRGIYTLWLREVKKFLREKPRLINAFCQPLIWLFIFGTGMRFSAGIPGINYQEFIFPGLITQAMLFTAMFMGISVIWDREFGFMKEILVSPISRPSIFLGKMIGVSTDVMIQGIIIFPFALLIGIPLNFFMVIKALPIMLLVTFGLVCIGLIFASLMKSFEGFGLIQTFINLPMFFLSGALFPLSQVPDWLQVVSYANPLTYGVDALRTVMMGESWVQLFPMELDLAVLIGFDILMFVIGTMAFSRIE</sequence>
<dbReference type="PIRSF" id="PIRSF006648">
    <property type="entry name" value="DrrB"/>
    <property type="match status" value="1"/>
</dbReference>
<evidence type="ECO:0000313" key="8">
    <source>
        <dbReference type="Proteomes" id="UP000245934"/>
    </source>
</evidence>
<gene>
    <name evidence="7" type="ORF">DLD82_02070</name>
</gene>
<evidence type="ECO:0000256" key="5">
    <source>
        <dbReference type="SAM" id="Phobius"/>
    </source>
</evidence>
<dbReference type="GO" id="GO:0043190">
    <property type="term" value="C:ATP-binding cassette (ABC) transporter complex"/>
    <property type="evidence" value="ECO:0007669"/>
    <property type="project" value="InterPro"/>
</dbReference>
<dbReference type="AlphaFoldDB" id="A0A2V2N735"/>
<dbReference type="PRINTS" id="PR00164">
    <property type="entry name" value="ABC2TRNSPORT"/>
</dbReference>
<dbReference type="PROSITE" id="PS51012">
    <property type="entry name" value="ABC_TM2"/>
    <property type="match status" value="1"/>
</dbReference>
<dbReference type="EMBL" id="QGMZ01000006">
    <property type="protein sequence ID" value="PWR75874.1"/>
    <property type="molecule type" value="Genomic_DNA"/>
</dbReference>
<dbReference type="PANTHER" id="PTHR43229:SF2">
    <property type="entry name" value="NODULATION PROTEIN J"/>
    <property type="match status" value="1"/>
</dbReference>
<feature type="transmembrane region" description="Helical" evidence="5">
    <location>
        <begin position="229"/>
        <end position="247"/>
    </location>
</feature>
<organism evidence="7 8">
    <name type="scientific">Methanospirillum stamsii</name>
    <dbReference type="NCBI Taxonomy" id="1277351"/>
    <lineage>
        <taxon>Archaea</taxon>
        <taxon>Methanobacteriati</taxon>
        <taxon>Methanobacteriota</taxon>
        <taxon>Stenosarchaea group</taxon>
        <taxon>Methanomicrobia</taxon>
        <taxon>Methanomicrobiales</taxon>
        <taxon>Methanospirillaceae</taxon>
        <taxon>Methanospirillum</taxon>
    </lineage>
</organism>
<feature type="transmembrane region" description="Helical" evidence="5">
    <location>
        <begin position="25"/>
        <end position="45"/>
    </location>
</feature>
<comment type="subcellular location">
    <subcellularLocation>
        <location evidence="1">Membrane</location>
        <topology evidence="1">Multi-pass membrane protein</topology>
    </subcellularLocation>
</comment>
<dbReference type="InterPro" id="IPR047817">
    <property type="entry name" value="ABC2_TM_bact-type"/>
</dbReference>
<dbReference type="PANTHER" id="PTHR43229">
    <property type="entry name" value="NODULATION PROTEIN J"/>
    <property type="match status" value="1"/>
</dbReference>
<accession>A0A2V2N735</accession>
<comment type="caution">
    <text evidence="7">The sequence shown here is derived from an EMBL/GenBank/DDBJ whole genome shotgun (WGS) entry which is preliminary data.</text>
</comment>
<feature type="domain" description="ABC transmembrane type-2" evidence="6">
    <location>
        <begin position="23"/>
        <end position="250"/>
    </location>
</feature>
<feature type="transmembrane region" description="Helical" evidence="5">
    <location>
        <begin position="57"/>
        <end position="80"/>
    </location>
</feature>
<dbReference type="InterPro" id="IPR051784">
    <property type="entry name" value="Nod_factor_ABC_transporter"/>
</dbReference>
<name>A0A2V2N735_9EURY</name>
<dbReference type="GeneID" id="97611489"/>
<proteinExistence type="predicted"/>
<evidence type="ECO:0000313" key="7">
    <source>
        <dbReference type="EMBL" id="PWR75874.1"/>
    </source>
</evidence>
<evidence type="ECO:0000256" key="1">
    <source>
        <dbReference type="ARBA" id="ARBA00004141"/>
    </source>
</evidence>
<keyword evidence="2 5" id="KW-0812">Transmembrane</keyword>
<feature type="transmembrane region" description="Helical" evidence="5">
    <location>
        <begin position="138"/>
        <end position="159"/>
    </location>
</feature>
<evidence type="ECO:0000256" key="2">
    <source>
        <dbReference type="ARBA" id="ARBA00022692"/>
    </source>
</evidence>
<dbReference type="OrthoDB" id="147058at2157"/>
<evidence type="ECO:0000256" key="4">
    <source>
        <dbReference type="ARBA" id="ARBA00023136"/>
    </source>
</evidence>
<dbReference type="InterPro" id="IPR000412">
    <property type="entry name" value="ABC_2_transport"/>
</dbReference>
<keyword evidence="8" id="KW-1185">Reference proteome</keyword>
<protein>
    <submittedName>
        <fullName evidence="7">Daunorubicin ABC transporter permease</fullName>
    </submittedName>
</protein>
<dbReference type="Pfam" id="PF01061">
    <property type="entry name" value="ABC2_membrane"/>
    <property type="match status" value="1"/>
</dbReference>
<dbReference type="GO" id="GO:0140359">
    <property type="term" value="F:ABC-type transporter activity"/>
    <property type="evidence" value="ECO:0007669"/>
    <property type="project" value="InterPro"/>
</dbReference>
<reference evidence="7 8" key="1">
    <citation type="submission" date="2018-05" db="EMBL/GenBank/DDBJ databases">
        <title>Draft genome of Methanospirillum stamsii Pt1.</title>
        <authorList>
            <person name="Dueholm M.S."/>
            <person name="Nielsen P.H."/>
            <person name="Bakmann L.F."/>
            <person name="Otzen D.E."/>
        </authorList>
    </citation>
    <scope>NUCLEOTIDE SEQUENCE [LARGE SCALE GENOMIC DNA]</scope>
    <source>
        <strain evidence="7 8">Pt1</strain>
    </source>
</reference>
<dbReference type="RefSeq" id="WP_109939452.1">
    <property type="nucleotide sequence ID" value="NZ_CP176366.1"/>
</dbReference>
<keyword evidence="3 5" id="KW-1133">Transmembrane helix</keyword>
<feature type="transmembrane region" description="Helical" evidence="5">
    <location>
        <begin position="166"/>
        <end position="185"/>
    </location>
</feature>
<dbReference type="Proteomes" id="UP000245934">
    <property type="component" value="Unassembled WGS sequence"/>
</dbReference>
<evidence type="ECO:0000259" key="6">
    <source>
        <dbReference type="PROSITE" id="PS51012"/>
    </source>
</evidence>
<keyword evidence="4 5" id="KW-0472">Membrane</keyword>
<evidence type="ECO:0000256" key="3">
    <source>
        <dbReference type="ARBA" id="ARBA00022989"/>
    </source>
</evidence>
<feature type="transmembrane region" description="Helical" evidence="5">
    <location>
        <begin position="101"/>
        <end position="126"/>
    </location>
</feature>